<name>A0A067DCG7_CITSI</name>
<organism evidence="1 2">
    <name type="scientific">Citrus sinensis</name>
    <name type="common">Sweet orange</name>
    <name type="synonym">Citrus aurantium var. sinensis</name>
    <dbReference type="NCBI Taxonomy" id="2711"/>
    <lineage>
        <taxon>Eukaryota</taxon>
        <taxon>Viridiplantae</taxon>
        <taxon>Streptophyta</taxon>
        <taxon>Embryophyta</taxon>
        <taxon>Tracheophyta</taxon>
        <taxon>Spermatophyta</taxon>
        <taxon>Magnoliopsida</taxon>
        <taxon>eudicotyledons</taxon>
        <taxon>Gunneridae</taxon>
        <taxon>Pentapetalae</taxon>
        <taxon>rosids</taxon>
        <taxon>malvids</taxon>
        <taxon>Sapindales</taxon>
        <taxon>Rutaceae</taxon>
        <taxon>Aurantioideae</taxon>
        <taxon>Citrus</taxon>
    </lineage>
</organism>
<dbReference type="Proteomes" id="UP000027120">
    <property type="component" value="Unassembled WGS sequence"/>
</dbReference>
<protein>
    <submittedName>
        <fullName evidence="1">Uncharacterized protein</fullName>
    </submittedName>
</protein>
<sequence>MKKKYEGSSKLKCAQLQSLGKDFETLQIKDNESITNYYDRAIGVVNRMWIHGEVIEDTIIVLKILHSMAPKYNYVVCSIEESKNIDSLSLEELPSSLVVHEQKVNHGTVTNEQALKASHLLQIIEAEVQEEGVVATEMVEDKISRTTMINQMFKARGEVMINNLTNQKWSALGVKSLVITVLYATPNCPKTKKNHRSQTL</sequence>
<dbReference type="EMBL" id="KK786817">
    <property type="protein sequence ID" value="KDO39235.1"/>
    <property type="molecule type" value="Genomic_DNA"/>
</dbReference>
<keyword evidence="2" id="KW-1185">Reference proteome</keyword>
<accession>A0A067DCG7</accession>
<proteinExistence type="predicted"/>
<reference evidence="1 2" key="1">
    <citation type="submission" date="2014-04" db="EMBL/GenBank/DDBJ databases">
        <authorList>
            <consortium name="International Citrus Genome Consortium"/>
            <person name="Gmitter F."/>
            <person name="Chen C."/>
            <person name="Farmerie W."/>
            <person name="Harkins T."/>
            <person name="Desany B."/>
            <person name="Mohiuddin M."/>
            <person name="Kodira C."/>
            <person name="Borodovsky M."/>
            <person name="Lomsadze A."/>
            <person name="Burns P."/>
            <person name="Jenkins J."/>
            <person name="Prochnik S."/>
            <person name="Shu S."/>
            <person name="Chapman J."/>
            <person name="Pitluck S."/>
            <person name="Schmutz J."/>
            <person name="Rokhsar D."/>
        </authorList>
    </citation>
    <scope>NUCLEOTIDE SEQUENCE</scope>
</reference>
<evidence type="ECO:0000313" key="1">
    <source>
        <dbReference type="EMBL" id="KDO39235.1"/>
    </source>
</evidence>
<gene>
    <name evidence="1" type="ORF">CISIN_1g037069mg</name>
</gene>
<evidence type="ECO:0000313" key="2">
    <source>
        <dbReference type="Proteomes" id="UP000027120"/>
    </source>
</evidence>
<dbReference type="PANTHER" id="PTHR35317">
    <property type="entry name" value="OS04G0629600 PROTEIN"/>
    <property type="match status" value="1"/>
</dbReference>
<dbReference type="PANTHER" id="PTHR35317:SF27">
    <property type="entry name" value="RETROVIRUS-RELATED POL POLYPROTEIN FROM TRANSPOSON TNT 1-94"/>
    <property type="match status" value="1"/>
</dbReference>
<dbReference type="Pfam" id="PF14223">
    <property type="entry name" value="Retrotran_gag_2"/>
    <property type="match status" value="1"/>
</dbReference>
<dbReference type="AlphaFoldDB" id="A0A067DCG7"/>